<dbReference type="AlphaFoldDB" id="A0A1H4QNI5"/>
<dbReference type="InterPro" id="IPR029050">
    <property type="entry name" value="Immunoprotect_excell_Ig-like"/>
</dbReference>
<feature type="chain" id="PRO_5038507775" description="DUF4352 domain-containing protein" evidence="3">
    <location>
        <begin position="24"/>
        <end position="212"/>
    </location>
</feature>
<evidence type="ECO:0000259" key="4">
    <source>
        <dbReference type="Pfam" id="PF11611"/>
    </source>
</evidence>
<accession>A0A1H4QNI5</accession>
<proteinExistence type="predicted"/>
<sequence>MMIARTSVSIAALALCVSLVACSGGTEPPSGAEPTSSTSSTPAPDATAGGDPSDDSGGSAPDQPIAKVERAGHSGDPTVTAPPASTGDPVTYDDGVSVRIDDVSFSKETAQGPGSFPDREYARLTLTIDNDSAGPIDLGTSVLTLLDADGTAAVRVYAAEAETSDFAGSVAAGKTATATYAFAVPADSRDEVTLVVDFDGDHTSAVFRGGLD</sequence>
<keyword evidence="6" id="KW-1185">Reference proteome</keyword>
<dbReference type="InterPro" id="IPR029051">
    <property type="entry name" value="DUF4352"/>
</dbReference>
<reference evidence="6" key="1">
    <citation type="submission" date="2016-10" db="EMBL/GenBank/DDBJ databases">
        <authorList>
            <person name="Varghese N."/>
            <person name="Submissions S."/>
        </authorList>
    </citation>
    <scope>NUCLEOTIDE SEQUENCE [LARGE SCALE GENOMIC DNA]</scope>
    <source>
        <strain evidence="6">DSM 16089</strain>
    </source>
</reference>
<organism evidence="5 6">
    <name type="scientific">Microbacterium hydrocarbonoxydans</name>
    <dbReference type="NCBI Taxonomy" id="273678"/>
    <lineage>
        <taxon>Bacteria</taxon>
        <taxon>Bacillati</taxon>
        <taxon>Actinomycetota</taxon>
        <taxon>Actinomycetes</taxon>
        <taxon>Micrococcales</taxon>
        <taxon>Microbacteriaceae</taxon>
        <taxon>Microbacterium</taxon>
    </lineage>
</organism>
<dbReference type="Pfam" id="PF11611">
    <property type="entry name" value="DUF4352"/>
    <property type="match status" value="1"/>
</dbReference>
<evidence type="ECO:0000256" key="3">
    <source>
        <dbReference type="SAM" id="SignalP"/>
    </source>
</evidence>
<dbReference type="Proteomes" id="UP000183750">
    <property type="component" value="Unassembled WGS sequence"/>
</dbReference>
<evidence type="ECO:0000256" key="2">
    <source>
        <dbReference type="SAM" id="MobiDB-lite"/>
    </source>
</evidence>
<dbReference type="OrthoDB" id="3479818at2"/>
<evidence type="ECO:0000313" key="6">
    <source>
        <dbReference type="Proteomes" id="UP000183750"/>
    </source>
</evidence>
<feature type="domain" description="DUF4352" evidence="4">
    <location>
        <begin position="87"/>
        <end position="196"/>
    </location>
</feature>
<dbReference type="PROSITE" id="PS51257">
    <property type="entry name" value="PROKAR_LIPOPROTEIN"/>
    <property type="match status" value="1"/>
</dbReference>
<keyword evidence="1 3" id="KW-0732">Signal</keyword>
<dbReference type="Gene3D" id="2.60.40.1240">
    <property type="match status" value="1"/>
</dbReference>
<feature type="region of interest" description="Disordered" evidence="2">
    <location>
        <begin position="24"/>
        <end position="92"/>
    </location>
</feature>
<name>A0A1H4QNI5_9MICO</name>
<feature type="signal peptide" evidence="3">
    <location>
        <begin position="1"/>
        <end position="23"/>
    </location>
</feature>
<evidence type="ECO:0000313" key="5">
    <source>
        <dbReference type="EMBL" id="SEC21081.1"/>
    </source>
</evidence>
<evidence type="ECO:0000256" key="1">
    <source>
        <dbReference type="ARBA" id="ARBA00022729"/>
    </source>
</evidence>
<protein>
    <recommendedName>
        <fullName evidence="4">DUF4352 domain-containing protein</fullName>
    </recommendedName>
</protein>
<feature type="compositionally biased region" description="Low complexity" evidence="2">
    <location>
        <begin position="24"/>
        <end position="62"/>
    </location>
</feature>
<dbReference type="EMBL" id="FNSQ01000005">
    <property type="protein sequence ID" value="SEC21081.1"/>
    <property type="molecule type" value="Genomic_DNA"/>
</dbReference>
<gene>
    <name evidence="5" type="ORF">SAMN04489807_3154</name>
</gene>